<dbReference type="RefSeq" id="WP_108735747.1">
    <property type="nucleotide sequence ID" value="NZ_CP020919.1"/>
</dbReference>
<evidence type="ECO:0000313" key="1">
    <source>
        <dbReference type="EMBL" id="AWG24088.1"/>
    </source>
</evidence>
<dbReference type="EMBL" id="CP020919">
    <property type="protein sequence ID" value="AWG24088.1"/>
    <property type="molecule type" value="Genomic_DNA"/>
</dbReference>
<reference evidence="1 2" key="1">
    <citation type="submission" date="2017-04" db="EMBL/GenBank/DDBJ databases">
        <title>Complete genome sequence of Flavobacterium kingsejong AJ004.</title>
        <authorList>
            <person name="Lee P.C."/>
        </authorList>
    </citation>
    <scope>NUCLEOTIDE SEQUENCE [LARGE SCALE GENOMIC DNA]</scope>
    <source>
        <strain evidence="1 2">AJ004</strain>
    </source>
</reference>
<proteinExistence type="predicted"/>
<dbReference type="AlphaFoldDB" id="A0A2S1LK33"/>
<sequence>MYDSSVPFLIDKDEKTTIVIDVAKDKIEEPNIFAKEITLQPKSAEDLKAQLVKFDKRKDHNAFLYLKAEVSNTVATVKYPDNTHEFINKDNERLELLGTPCYCNRDIEVDEMLDIIYNLRDKQNYKSKREVFFDRGGEYISAIRVKSGTLTENKDKIKLFTDEMNAMFKKFSIKTCKRKIHFLGQMYLETISFQYTYESRSEVPDNYKGGVAFQGRGMKQITHDYNYLAYYDYVNSTNLYDVYIKHRSGYESVGECVKKRAKANSEGLDAPFYETLKTFAKNISENLFHSFNSAGWFSTVYKTATINAMDGGLADADIEAVTTAINGGLTNIAERKSYTKWTKEFFKYDTECINK</sequence>
<dbReference type="Proteomes" id="UP000244677">
    <property type="component" value="Chromosome"/>
</dbReference>
<dbReference type="OrthoDB" id="3078754at2"/>
<dbReference type="SUPFAM" id="SSF53955">
    <property type="entry name" value="Lysozyme-like"/>
    <property type="match status" value="1"/>
</dbReference>
<name>A0A2S1LK33_9FLAO</name>
<protein>
    <submittedName>
        <fullName evidence="1">Uncharacterized protein</fullName>
    </submittedName>
</protein>
<evidence type="ECO:0000313" key="2">
    <source>
        <dbReference type="Proteomes" id="UP000244677"/>
    </source>
</evidence>
<keyword evidence="2" id="KW-1185">Reference proteome</keyword>
<accession>A0A2S1LK33</accession>
<dbReference type="Gene3D" id="1.10.530.10">
    <property type="match status" value="1"/>
</dbReference>
<dbReference type="InterPro" id="IPR023346">
    <property type="entry name" value="Lysozyme-like_dom_sf"/>
</dbReference>
<organism evidence="1 2">
    <name type="scientific">Flavobacterium kingsejongi</name>
    <dbReference type="NCBI Taxonomy" id="1678728"/>
    <lineage>
        <taxon>Bacteria</taxon>
        <taxon>Pseudomonadati</taxon>
        <taxon>Bacteroidota</taxon>
        <taxon>Flavobacteriia</taxon>
        <taxon>Flavobacteriales</taxon>
        <taxon>Flavobacteriaceae</taxon>
        <taxon>Flavobacterium</taxon>
    </lineage>
</organism>
<dbReference type="KEGG" id="fki:FK004_02060"/>
<gene>
    <name evidence="1" type="ORF">FK004_02060</name>
</gene>